<keyword evidence="6" id="KW-1185">Reference proteome</keyword>
<dbReference type="GO" id="GO:0102710">
    <property type="term" value="F:D-inositol-3-phosphate glycosyltransferase activity"/>
    <property type="evidence" value="ECO:0007669"/>
    <property type="project" value="UniProtKB-EC"/>
</dbReference>
<keyword evidence="1 5" id="KW-0328">Glycosyltransferase</keyword>
<evidence type="ECO:0000313" key="5">
    <source>
        <dbReference type="EMBL" id="QDU70127.1"/>
    </source>
</evidence>
<evidence type="ECO:0000259" key="3">
    <source>
        <dbReference type="Pfam" id="PF00534"/>
    </source>
</evidence>
<keyword evidence="2 5" id="KW-0808">Transferase</keyword>
<dbReference type="EC" id="2.4.1.250" evidence="5"/>
<name>A0A518BT19_9BACT</name>
<accession>A0A518BT19</accession>
<dbReference type="PANTHER" id="PTHR12526">
    <property type="entry name" value="GLYCOSYLTRANSFERASE"/>
    <property type="match status" value="1"/>
</dbReference>
<protein>
    <submittedName>
        <fullName evidence="5">D-inositol 3-phosphate glycosyltransferase</fullName>
        <ecNumber evidence="5">2.4.1.250</ecNumber>
    </submittedName>
</protein>
<dbReference type="AlphaFoldDB" id="A0A518BT19"/>
<dbReference type="InterPro" id="IPR001296">
    <property type="entry name" value="Glyco_trans_1"/>
</dbReference>
<evidence type="ECO:0000259" key="4">
    <source>
        <dbReference type="Pfam" id="PF13439"/>
    </source>
</evidence>
<dbReference type="Gene3D" id="3.40.50.2000">
    <property type="entry name" value="Glycogen Phosphorylase B"/>
    <property type="match status" value="2"/>
</dbReference>
<dbReference type="InterPro" id="IPR028098">
    <property type="entry name" value="Glyco_trans_4-like_N"/>
</dbReference>
<dbReference type="Proteomes" id="UP000316921">
    <property type="component" value="Chromosome"/>
</dbReference>
<organism evidence="5 6">
    <name type="scientific">Engelhardtia mirabilis</name>
    <dbReference type="NCBI Taxonomy" id="2528011"/>
    <lineage>
        <taxon>Bacteria</taxon>
        <taxon>Pseudomonadati</taxon>
        <taxon>Planctomycetota</taxon>
        <taxon>Planctomycetia</taxon>
        <taxon>Planctomycetia incertae sedis</taxon>
        <taxon>Engelhardtia</taxon>
    </lineage>
</organism>
<evidence type="ECO:0000256" key="2">
    <source>
        <dbReference type="ARBA" id="ARBA00022679"/>
    </source>
</evidence>
<evidence type="ECO:0000256" key="1">
    <source>
        <dbReference type="ARBA" id="ARBA00022676"/>
    </source>
</evidence>
<evidence type="ECO:0000313" key="6">
    <source>
        <dbReference type="Proteomes" id="UP000316921"/>
    </source>
</evidence>
<dbReference type="EMBL" id="CP036287">
    <property type="protein sequence ID" value="QDU70127.1"/>
    <property type="molecule type" value="Genomic_DNA"/>
</dbReference>
<dbReference type="Pfam" id="PF13439">
    <property type="entry name" value="Glyco_transf_4"/>
    <property type="match status" value="1"/>
</dbReference>
<reference evidence="5 6" key="1">
    <citation type="submission" date="2019-02" db="EMBL/GenBank/DDBJ databases">
        <title>Deep-cultivation of Planctomycetes and their phenomic and genomic characterization uncovers novel biology.</title>
        <authorList>
            <person name="Wiegand S."/>
            <person name="Jogler M."/>
            <person name="Boedeker C."/>
            <person name="Pinto D."/>
            <person name="Vollmers J."/>
            <person name="Rivas-Marin E."/>
            <person name="Kohn T."/>
            <person name="Peeters S.H."/>
            <person name="Heuer A."/>
            <person name="Rast P."/>
            <person name="Oberbeckmann S."/>
            <person name="Bunk B."/>
            <person name="Jeske O."/>
            <person name="Meyerdierks A."/>
            <person name="Storesund J.E."/>
            <person name="Kallscheuer N."/>
            <person name="Luecker S."/>
            <person name="Lage O.M."/>
            <person name="Pohl T."/>
            <person name="Merkel B.J."/>
            <person name="Hornburger P."/>
            <person name="Mueller R.-W."/>
            <person name="Bruemmer F."/>
            <person name="Labrenz M."/>
            <person name="Spormann A.M."/>
            <person name="Op den Camp H."/>
            <person name="Overmann J."/>
            <person name="Amann R."/>
            <person name="Jetten M.S.M."/>
            <person name="Mascher T."/>
            <person name="Medema M.H."/>
            <person name="Devos D.P."/>
            <person name="Kaster A.-K."/>
            <person name="Ovreas L."/>
            <person name="Rohde M."/>
            <person name="Galperin M.Y."/>
            <person name="Jogler C."/>
        </authorList>
    </citation>
    <scope>NUCLEOTIDE SEQUENCE [LARGE SCALE GENOMIC DNA]</scope>
    <source>
        <strain evidence="5 6">Pla133</strain>
    </source>
</reference>
<dbReference type="KEGG" id="pbap:Pla133_52500"/>
<dbReference type="PANTHER" id="PTHR12526:SF510">
    <property type="entry name" value="D-INOSITOL 3-PHOSPHATE GLYCOSYLTRANSFERASE"/>
    <property type="match status" value="1"/>
</dbReference>
<proteinExistence type="predicted"/>
<dbReference type="Pfam" id="PF00534">
    <property type="entry name" value="Glycos_transf_1"/>
    <property type="match status" value="1"/>
</dbReference>
<feature type="domain" description="Glycosyltransferase subfamily 4-like N-terminal" evidence="4">
    <location>
        <begin position="19"/>
        <end position="180"/>
    </location>
</feature>
<feature type="domain" description="Glycosyl transferase family 1" evidence="3">
    <location>
        <begin position="185"/>
        <end position="340"/>
    </location>
</feature>
<sequence>MSGAEPPLRLALLCRGGHGGSTVAATELAAALCRRGHRVDLFVQEALGRPPARPALGLSILAVGSEPRALVDAALTRAGRRGYDALHAHYARPLAECATAIADRSLALGPRPRTLVTLHGTDLTGVLGPSAPLGSGARLAAALGRVDEVTCVGEDLASRLHALPGERVRVSVIHGGIDLETWRPGQRQEGPELVHVSTIRPLKRVPALVEAFATAWRGCARPPLRLRIVGEGPELELARAVAGDRGLTDSVIFEGAIPATPDLYRGARAVVSWSREESFGLSLLEGLACGVPVIAPQLGGPAELVGTSSAGSLVADAAALTEAIARAASPPSTTLRRAARSRAERFPIESTARRYEELYRQKVPL</sequence>
<gene>
    <name evidence="5" type="primary">mshA_8</name>
    <name evidence="5" type="ORF">Pla133_52500</name>
</gene>
<dbReference type="SUPFAM" id="SSF53756">
    <property type="entry name" value="UDP-Glycosyltransferase/glycogen phosphorylase"/>
    <property type="match status" value="1"/>
</dbReference>
<dbReference type="RefSeq" id="WP_145070674.1">
    <property type="nucleotide sequence ID" value="NZ_CP036287.1"/>
</dbReference>